<feature type="region of interest" description="Disordered" evidence="4">
    <location>
        <begin position="1"/>
        <end position="30"/>
    </location>
</feature>
<protein>
    <submittedName>
        <fullName evidence="5">Uncharacterized protein</fullName>
    </submittedName>
</protein>
<evidence type="ECO:0000256" key="3">
    <source>
        <dbReference type="ARBA" id="ARBA00023136"/>
    </source>
</evidence>
<dbReference type="RefSeq" id="XP_004337570.1">
    <property type="nucleotide sequence ID" value="XM_004337522.1"/>
</dbReference>
<dbReference type="SUPFAM" id="SSF103506">
    <property type="entry name" value="Mitochondrial carrier"/>
    <property type="match status" value="1"/>
</dbReference>
<evidence type="ECO:0000313" key="5">
    <source>
        <dbReference type="EMBL" id="ELR15557.1"/>
    </source>
</evidence>
<organism evidence="5 6">
    <name type="scientific">Acanthamoeba castellanii (strain ATCC 30010 / Neff)</name>
    <dbReference type="NCBI Taxonomy" id="1257118"/>
    <lineage>
        <taxon>Eukaryota</taxon>
        <taxon>Amoebozoa</taxon>
        <taxon>Discosea</taxon>
        <taxon>Longamoebia</taxon>
        <taxon>Centramoebida</taxon>
        <taxon>Acanthamoebidae</taxon>
        <taxon>Acanthamoeba</taxon>
    </lineage>
</organism>
<keyword evidence="3" id="KW-0472">Membrane</keyword>
<reference evidence="5 6" key="1">
    <citation type="journal article" date="2013" name="Genome Biol.">
        <title>Genome of Acanthamoeba castellanii highlights extensive lateral gene transfer and early evolution of tyrosine kinase signaling.</title>
        <authorList>
            <person name="Clarke M."/>
            <person name="Lohan A.J."/>
            <person name="Liu B."/>
            <person name="Lagkouvardos I."/>
            <person name="Roy S."/>
            <person name="Zafar N."/>
            <person name="Bertelli C."/>
            <person name="Schilde C."/>
            <person name="Kianianmomeni A."/>
            <person name="Burglin T.R."/>
            <person name="Frech C."/>
            <person name="Turcotte B."/>
            <person name="Kopec K.O."/>
            <person name="Synnott J.M."/>
            <person name="Choo C."/>
            <person name="Paponov I."/>
            <person name="Finkler A."/>
            <person name="Soon Heng Tan C."/>
            <person name="Hutchins A.P."/>
            <person name="Weinmeier T."/>
            <person name="Rattei T."/>
            <person name="Chu J.S."/>
            <person name="Gimenez G."/>
            <person name="Irimia M."/>
            <person name="Rigden D.J."/>
            <person name="Fitzpatrick D.A."/>
            <person name="Lorenzo-Morales J."/>
            <person name="Bateman A."/>
            <person name="Chiu C.H."/>
            <person name="Tang P."/>
            <person name="Hegemann P."/>
            <person name="Fromm H."/>
            <person name="Raoult D."/>
            <person name="Greub G."/>
            <person name="Miranda-Saavedra D."/>
            <person name="Chen N."/>
            <person name="Nash P."/>
            <person name="Ginger M.L."/>
            <person name="Horn M."/>
            <person name="Schaap P."/>
            <person name="Caler L."/>
            <person name="Loftus B."/>
        </authorList>
    </citation>
    <scope>NUCLEOTIDE SEQUENCE [LARGE SCALE GENOMIC DNA]</scope>
    <source>
        <strain evidence="5 6">Neff</strain>
    </source>
</reference>
<dbReference type="InterPro" id="IPR023395">
    <property type="entry name" value="MCP_dom_sf"/>
</dbReference>
<comment type="subcellular location">
    <subcellularLocation>
        <location evidence="1">Membrane</location>
    </subcellularLocation>
</comment>
<evidence type="ECO:0000256" key="4">
    <source>
        <dbReference type="SAM" id="MobiDB-lite"/>
    </source>
</evidence>
<dbReference type="VEuPathDB" id="AmoebaDB:ACA1_164060"/>
<keyword evidence="6" id="KW-1185">Reference proteome</keyword>
<dbReference type="AlphaFoldDB" id="L8GRK8"/>
<dbReference type="GeneID" id="14916187"/>
<feature type="compositionally biased region" description="Gly residues" evidence="4">
    <location>
        <begin position="1"/>
        <end position="14"/>
    </location>
</feature>
<gene>
    <name evidence="5" type="ORF">ACA1_164060</name>
</gene>
<dbReference type="GO" id="GO:0016020">
    <property type="term" value="C:membrane"/>
    <property type="evidence" value="ECO:0007669"/>
    <property type="project" value="UniProtKB-SubCell"/>
</dbReference>
<evidence type="ECO:0000313" key="6">
    <source>
        <dbReference type="Proteomes" id="UP000011083"/>
    </source>
</evidence>
<dbReference type="KEGG" id="acan:ACA1_164060"/>
<dbReference type="EMBL" id="KB008026">
    <property type="protein sequence ID" value="ELR15557.1"/>
    <property type="molecule type" value="Genomic_DNA"/>
</dbReference>
<keyword evidence="2" id="KW-0812">Transmembrane</keyword>
<sequence>MPRGGGVGAGGGPIPSGPAGYPQPGVPVATGTPAVEEPQFLSLSSIVTRLVLKVGEYSLVNVPSRTLYERQIAAAASAARMGGPGRTLDEQVQAKDENVVNTLLNYYKEEGAVRIIGATSLAFTNDLFYGVIASISYVFCRMVPVLLGMTSGEDVDWQSSSFMSLITSHSIASAVTYPLFLASYQVRHHAWTGFSGLLPSGENFYGKLRDNVVAHLAEMVTLHTIRPAIVDTLYVLFGEWLLAKADGETLADQAAYHVGIRGVHFMGSLFVGLIHLPLRAHPDAYDSLWDCIKKTWKTQGLKGFYGSAFWYLLANNQLIMP</sequence>
<dbReference type="Gene3D" id="1.50.40.10">
    <property type="entry name" value="Mitochondrial carrier domain"/>
    <property type="match status" value="1"/>
</dbReference>
<name>L8GRK8_ACACF</name>
<evidence type="ECO:0000256" key="1">
    <source>
        <dbReference type="ARBA" id="ARBA00004370"/>
    </source>
</evidence>
<dbReference type="Proteomes" id="UP000011083">
    <property type="component" value="Unassembled WGS sequence"/>
</dbReference>
<proteinExistence type="predicted"/>
<evidence type="ECO:0000256" key="2">
    <source>
        <dbReference type="ARBA" id="ARBA00022692"/>
    </source>
</evidence>
<accession>L8GRK8</accession>